<dbReference type="InterPro" id="IPR016152">
    <property type="entry name" value="PTrfase/Anion_transptr"/>
</dbReference>
<evidence type="ECO:0000313" key="10">
    <source>
        <dbReference type="EMBL" id="CCJ33187.1"/>
    </source>
</evidence>
<dbReference type="InterPro" id="IPR036390">
    <property type="entry name" value="WH_DNA-bd_sf"/>
</dbReference>
<dbReference type="Gene3D" id="3.40.50.2300">
    <property type="match status" value="1"/>
</dbReference>
<dbReference type="InterPro" id="IPR011608">
    <property type="entry name" value="PRD"/>
</dbReference>
<dbReference type="AlphaFoldDB" id="I7LIS6"/>
<keyword evidence="11" id="KW-1185">Reference proteome</keyword>
<evidence type="ECO:0000259" key="7">
    <source>
        <dbReference type="PROSITE" id="PS51094"/>
    </source>
</evidence>
<dbReference type="InterPro" id="IPR036095">
    <property type="entry name" value="PTS_EIIB-like_sf"/>
</dbReference>
<dbReference type="eggNOG" id="COG3711">
    <property type="taxonomic scope" value="Bacteria"/>
</dbReference>
<evidence type="ECO:0000256" key="2">
    <source>
        <dbReference type="ARBA" id="ARBA00022737"/>
    </source>
</evidence>
<evidence type="ECO:0000259" key="6">
    <source>
        <dbReference type="PROSITE" id="PS51000"/>
    </source>
</evidence>
<keyword evidence="10" id="KW-0670">Pyruvate</keyword>
<dbReference type="Pfam" id="PF02302">
    <property type="entry name" value="PTS_IIB"/>
    <property type="match status" value="1"/>
</dbReference>
<dbReference type="Pfam" id="PF00359">
    <property type="entry name" value="PTS_EIIA_2"/>
    <property type="match status" value="1"/>
</dbReference>
<proteinExistence type="predicted"/>
<dbReference type="Proteomes" id="UP000007652">
    <property type="component" value="Unassembled WGS sequence"/>
</dbReference>
<dbReference type="EMBL" id="CAKP01000065">
    <property type="protein sequence ID" value="CCJ33187.1"/>
    <property type="molecule type" value="Genomic_DNA"/>
</dbReference>
<keyword evidence="3" id="KW-0805">Transcription regulation</keyword>
<dbReference type="PROSITE" id="PS51000">
    <property type="entry name" value="HTH_DEOR_2"/>
    <property type="match status" value="1"/>
</dbReference>
<dbReference type="SUPFAM" id="SSF55804">
    <property type="entry name" value="Phoshotransferase/anion transport protein"/>
    <property type="match status" value="1"/>
</dbReference>
<dbReference type="InterPro" id="IPR036634">
    <property type="entry name" value="PRD_sf"/>
</dbReference>
<keyword evidence="5" id="KW-0804">Transcription</keyword>
<dbReference type="SUPFAM" id="SSF46785">
    <property type="entry name" value="Winged helix' DNA-binding domain"/>
    <property type="match status" value="1"/>
</dbReference>
<dbReference type="InterPro" id="IPR002178">
    <property type="entry name" value="PTS_EIIA_type-2_dom"/>
</dbReference>
<dbReference type="Gene3D" id="3.40.930.10">
    <property type="entry name" value="Mannitol-specific EII, Chain A"/>
    <property type="match status" value="1"/>
</dbReference>
<evidence type="ECO:0000256" key="3">
    <source>
        <dbReference type="ARBA" id="ARBA00023015"/>
    </source>
</evidence>
<feature type="domain" description="PRD" evidence="9">
    <location>
        <begin position="318"/>
        <end position="425"/>
    </location>
</feature>
<dbReference type="CDD" id="cd05568">
    <property type="entry name" value="PTS_IIB_bgl_like"/>
    <property type="match status" value="1"/>
</dbReference>
<dbReference type="PANTHER" id="PTHR30185:SF13">
    <property type="entry name" value="LICABCH OPERON REGULATOR-RELATED"/>
    <property type="match status" value="1"/>
</dbReference>
<dbReference type="PROSITE" id="PS51094">
    <property type="entry name" value="PTS_EIIA_TYPE_2"/>
    <property type="match status" value="1"/>
</dbReference>
<dbReference type="STRING" id="857293.CAAU_1103"/>
<gene>
    <name evidence="10" type="ORF">CAAU_1103</name>
</gene>
<dbReference type="PANTHER" id="PTHR30185">
    <property type="entry name" value="CRYPTIC BETA-GLUCOSIDE BGL OPERON ANTITERMINATOR"/>
    <property type="match status" value="1"/>
</dbReference>
<dbReference type="GO" id="GO:0008982">
    <property type="term" value="F:protein-N(PI)-phosphohistidine-sugar phosphotransferase activity"/>
    <property type="evidence" value="ECO:0007669"/>
    <property type="project" value="InterPro"/>
</dbReference>
<dbReference type="Gene3D" id="1.10.10.10">
    <property type="entry name" value="Winged helix-like DNA-binding domain superfamily/Winged helix DNA-binding domain"/>
    <property type="match status" value="2"/>
</dbReference>
<reference evidence="10 11" key="1">
    <citation type="journal article" date="2011" name="J. Bacteriol.">
        <title>Draft genome sequence of Caloramator australicus strain RC3T, a thermoanaerobe from the Great Artesian Basin of Australia.</title>
        <authorList>
            <person name="Ogg C.D."/>
            <person name="Patel B.K.C."/>
        </authorList>
    </citation>
    <scope>NUCLEOTIDE SEQUENCE [LARGE SCALE GENOMIC DNA]</scope>
    <source>
        <strain evidence="10 11">RC3</strain>
    </source>
</reference>
<feature type="domain" description="PRD" evidence="9">
    <location>
        <begin position="203"/>
        <end position="308"/>
    </location>
</feature>
<evidence type="ECO:0000259" key="8">
    <source>
        <dbReference type="PROSITE" id="PS51099"/>
    </source>
</evidence>
<dbReference type="Pfam" id="PF00874">
    <property type="entry name" value="PRD"/>
    <property type="match status" value="2"/>
</dbReference>
<sequence>MEYVPERCKLLIRQLLENEIVTIKELKSLLNVSERTISSDLDSVEELVKIFGATLKRKPNVGIWIEANKESREKLYNISKGSYYYTPISSEERKNYIILKLLESDTYITIQDISDELYVSRSTTEKDLKTVEKWLEFKNLKIIKRPNKGIKIDGSEIEIRLAFFEILSEIINVENFIALLEKFSNERNLENILRIIESSYPKLFKDINIFAIAKFIEQLEEKLGYRFTDNSSIELMIYISISLKRLKINKQIVLNENIKKSIIKNKTYEAVKTVYSIFENELKVKLTDDELCYIAVHVLGSKIQKNFNLETNIFTSDETMEEHYNLCTEMVKRVDKVLNTRIHNDKQLLKGLYLHIKVAVNRIFHKLPIKNPFLIEIKKFYPLAFEAAVIACDVIKEKWGIEVDEDEIAFVALHFGAAFERNKYEKENNFKALIVCNVGIGSSQFLAAKLKRIFKEIEIVEIISVAEIKKFINDPELDLIITTIPLPEYEIKMIKVDPFLPPRDIEKIAKFIEKKKYNKSAMKRKNILSSLIKKELIFWIKGVSRKNEIIKILSDELTKKEYVKNTFYQSVLEREKIASTAIEQFAIPHALPGHVVKSAISIGVLEKPIDWDGKKVNVVFLLAFGEDLKGQLQFVFDELNKVIEKDMIEKMRDTHSIDDIYELFIGKEKDEWSY</sequence>
<dbReference type="InterPro" id="IPR036388">
    <property type="entry name" value="WH-like_DNA-bd_sf"/>
</dbReference>
<protein>
    <submittedName>
        <fullName evidence="10">Phosphoenolpyruvate-dependent sugar phosphotransferase system, EIIA 2:PRD</fullName>
    </submittedName>
</protein>
<evidence type="ECO:0000259" key="9">
    <source>
        <dbReference type="PROSITE" id="PS51372"/>
    </source>
</evidence>
<evidence type="ECO:0000256" key="1">
    <source>
        <dbReference type="ARBA" id="ARBA00022679"/>
    </source>
</evidence>
<dbReference type="GO" id="GO:0009401">
    <property type="term" value="P:phosphoenolpyruvate-dependent sugar phosphotransferase system"/>
    <property type="evidence" value="ECO:0007669"/>
    <property type="project" value="InterPro"/>
</dbReference>
<dbReference type="RefSeq" id="WP_008908458.1">
    <property type="nucleotide sequence ID" value="NZ_CAKP01000065.1"/>
</dbReference>
<accession>I7LIS6</accession>
<feature type="domain" description="HTH deoR-type" evidence="6">
    <location>
        <begin position="4"/>
        <end position="56"/>
    </location>
</feature>
<feature type="domain" description="PTS EIIB type-2" evidence="8">
    <location>
        <begin position="430"/>
        <end position="520"/>
    </location>
</feature>
<name>I7LIS6_9CLOT</name>
<dbReference type="InterPro" id="IPR001034">
    <property type="entry name" value="DeoR_HTH"/>
</dbReference>
<keyword evidence="1 10" id="KW-0808">Transferase</keyword>
<dbReference type="PROSITE" id="PS51372">
    <property type="entry name" value="PRD_2"/>
    <property type="match status" value="2"/>
</dbReference>
<keyword evidence="2" id="KW-0677">Repeat</keyword>
<dbReference type="eggNOG" id="COG1762">
    <property type="taxonomic scope" value="Bacteria"/>
</dbReference>
<evidence type="ECO:0000256" key="4">
    <source>
        <dbReference type="ARBA" id="ARBA00023159"/>
    </source>
</evidence>
<dbReference type="Gene3D" id="1.10.1790.10">
    <property type="entry name" value="PRD domain"/>
    <property type="match status" value="2"/>
</dbReference>
<dbReference type="SUPFAM" id="SSF52794">
    <property type="entry name" value="PTS system IIB component-like"/>
    <property type="match status" value="1"/>
</dbReference>
<evidence type="ECO:0000313" key="11">
    <source>
        <dbReference type="Proteomes" id="UP000007652"/>
    </source>
</evidence>
<comment type="caution">
    <text evidence="10">The sequence shown here is derived from an EMBL/GenBank/DDBJ whole genome shotgun (WGS) entry which is preliminary data.</text>
</comment>
<dbReference type="PROSITE" id="PS51099">
    <property type="entry name" value="PTS_EIIB_TYPE_2"/>
    <property type="match status" value="1"/>
</dbReference>
<evidence type="ECO:0000256" key="5">
    <source>
        <dbReference type="ARBA" id="ARBA00023163"/>
    </source>
</evidence>
<keyword evidence="4" id="KW-0010">Activator</keyword>
<dbReference type="InterPro" id="IPR003501">
    <property type="entry name" value="PTS_EIIB_2/3"/>
</dbReference>
<dbReference type="InterPro" id="IPR050661">
    <property type="entry name" value="BglG_antiterminators"/>
</dbReference>
<feature type="domain" description="PTS EIIA type-2" evidence="7">
    <location>
        <begin position="530"/>
        <end position="667"/>
    </location>
</feature>
<dbReference type="CDD" id="cd00211">
    <property type="entry name" value="PTS_IIA_fru"/>
    <property type="match status" value="1"/>
</dbReference>
<dbReference type="InterPro" id="IPR013011">
    <property type="entry name" value="PTS_EIIB_2"/>
</dbReference>
<dbReference type="SUPFAM" id="SSF63520">
    <property type="entry name" value="PTS-regulatory domain, PRD"/>
    <property type="match status" value="2"/>
</dbReference>
<dbReference type="InterPro" id="IPR007737">
    <property type="entry name" value="Mga_HTH"/>
</dbReference>
<dbReference type="GO" id="GO:0003700">
    <property type="term" value="F:DNA-binding transcription factor activity"/>
    <property type="evidence" value="ECO:0007669"/>
    <property type="project" value="InterPro"/>
</dbReference>
<organism evidence="10 11">
    <name type="scientific">Caloramator australicus RC3</name>
    <dbReference type="NCBI Taxonomy" id="857293"/>
    <lineage>
        <taxon>Bacteria</taxon>
        <taxon>Bacillati</taxon>
        <taxon>Bacillota</taxon>
        <taxon>Clostridia</taxon>
        <taxon>Eubacteriales</taxon>
        <taxon>Clostridiaceae</taxon>
        <taxon>Caloramator</taxon>
    </lineage>
</organism>
<dbReference type="Pfam" id="PF05043">
    <property type="entry name" value="Mga"/>
    <property type="match status" value="1"/>
</dbReference>